<feature type="compositionally biased region" description="Pro residues" evidence="1">
    <location>
        <begin position="104"/>
        <end position="123"/>
    </location>
</feature>
<organism evidence="2 3">
    <name type="scientific">Paraphaeosphaeria sporulosa</name>
    <dbReference type="NCBI Taxonomy" id="1460663"/>
    <lineage>
        <taxon>Eukaryota</taxon>
        <taxon>Fungi</taxon>
        <taxon>Dikarya</taxon>
        <taxon>Ascomycota</taxon>
        <taxon>Pezizomycotina</taxon>
        <taxon>Dothideomycetes</taxon>
        <taxon>Pleosporomycetidae</taxon>
        <taxon>Pleosporales</taxon>
        <taxon>Massarineae</taxon>
        <taxon>Didymosphaeriaceae</taxon>
        <taxon>Paraphaeosphaeria</taxon>
    </lineage>
</organism>
<feature type="compositionally biased region" description="Low complexity" evidence="1">
    <location>
        <begin position="77"/>
        <end position="89"/>
    </location>
</feature>
<dbReference type="AlphaFoldDB" id="A0A177C8T5"/>
<reference evidence="2 3" key="1">
    <citation type="submission" date="2016-05" db="EMBL/GenBank/DDBJ databases">
        <title>Comparative analysis of secretome profiles of manganese(II)-oxidizing ascomycete fungi.</title>
        <authorList>
            <consortium name="DOE Joint Genome Institute"/>
            <person name="Zeiner C.A."/>
            <person name="Purvine S.O."/>
            <person name="Zink E.M."/>
            <person name="Wu S."/>
            <person name="Pasa-Tolic L."/>
            <person name="Chaput D.L."/>
            <person name="Haridas S."/>
            <person name="Grigoriev I.V."/>
            <person name="Santelli C.M."/>
            <person name="Hansel C.M."/>
        </authorList>
    </citation>
    <scope>NUCLEOTIDE SEQUENCE [LARGE SCALE GENOMIC DNA]</scope>
    <source>
        <strain evidence="2 3">AP3s5-JAC2a</strain>
    </source>
</reference>
<proteinExistence type="predicted"/>
<dbReference type="OrthoDB" id="5397628at2759"/>
<sequence length="343" mass="38163">MGILLSTVQRTLNLLLPFTHPGTPLVQDLIHTAVLITTLYYAPQIADYYNAHYRPSSPHTPRNEGDTAPIDGQVDGPPADIPDAPLDDAWVLQDDGDNEDAGLEPPPLAPTPPPGQLHNPPPEDGVWQNDFAPGDPGPANDRPQATRANRVIGAKKAKSLARRDQRRAYHEFHRSQAEQRKLAEEAGREEREAALAQEKARRAEVEAQLAEEKRERLAWEREQKRKEAEEEHQRRERVVEKVREEIVRKGAVDLVDVAIEEGKDKVWVERLVRASGMLSQMEKGGAKVMITGEGWLVKIDAELMRTVYEEAASFGNSRDGKVSFANFGGILEKAVRARALAAV</sequence>
<dbReference type="RefSeq" id="XP_018034171.1">
    <property type="nucleotide sequence ID" value="XM_018178843.1"/>
</dbReference>
<dbReference type="STRING" id="1460663.A0A177C8T5"/>
<gene>
    <name evidence="2" type="ORF">CC84DRAFT_1165980</name>
</gene>
<name>A0A177C8T5_9PLEO</name>
<dbReference type="Proteomes" id="UP000077069">
    <property type="component" value="Unassembled WGS sequence"/>
</dbReference>
<dbReference type="EMBL" id="KV441554">
    <property type="protein sequence ID" value="OAG03806.1"/>
    <property type="molecule type" value="Genomic_DNA"/>
</dbReference>
<evidence type="ECO:0000313" key="3">
    <source>
        <dbReference type="Proteomes" id="UP000077069"/>
    </source>
</evidence>
<evidence type="ECO:0000313" key="2">
    <source>
        <dbReference type="EMBL" id="OAG03806.1"/>
    </source>
</evidence>
<feature type="compositionally biased region" description="Basic and acidic residues" evidence="1">
    <location>
        <begin position="161"/>
        <end position="194"/>
    </location>
</feature>
<keyword evidence="3" id="KW-1185">Reference proteome</keyword>
<protein>
    <submittedName>
        <fullName evidence="2">Uncharacterized protein</fullName>
    </submittedName>
</protein>
<accession>A0A177C8T5</accession>
<feature type="region of interest" description="Disordered" evidence="1">
    <location>
        <begin position="53"/>
        <end position="194"/>
    </location>
</feature>
<dbReference type="InParanoid" id="A0A177C8T5"/>
<evidence type="ECO:0000256" key="1">
    <source>
        <dbReference type="SAM" id="MobiDB-lite"/>
    </source>
</evidence>
<dbReference type="GeneID" id="28762329"/>